<dbReference type="Proteomes" id="UP000277930">
    <property type="component" value="Chromosome 1"/>
</dbReference>
<name>A0A3S4KIW0_ECOLX</name>
<accession>A0A3S4KIW0</accession>
<evidence type="ECO:0000313" key="3">
    <source>
        <dbReference type="Proteomes" id="UP000277930"/>
    </source>
</evidence>
<sequence>MLMSVQKEKNVAESVVSEAHAGDSVYASLFEKINLSPVSALSALDIWQDPQAMSEASADERLTAGMQVFMECLAKAGTQVEKLDKALIDHHIAELDYQISRQLDAVLHHPEFQKVESLWRGVKSLVDKTDFRRNVKIELLDLSKDDLRQDFEDAPEIIQSGLYLQTYVAEYDTPGGEPIAALVSAWEFDASAQDVGVAEKYFPGGGICTYAVYWFSWPGVLPERNHGRGGCHQGYWQPL</sequence>
<protein>
    <submittedName>
        <fullName evidence="2">Putative type VI secretion protein</fullName>
    </submittedName>
</protein>
<proteinExistence type="predicted"/>
<evidence type="ECO:0000259" key="1">
    <source>
        <dbReference type="Pfam" id="PF05943"/>
    </source>
</evidence>
<dbReference type="AlphaFoldDB" id="A0A3S4KIW0"/>
<evidence type="ECO:0000313" key="2">
    <source>
        <dbReference type="EMBL" id="VED38093.1"/>
    </source>
</evidence>
<organism evidence="2 3">
    <name type="scientific">Escherichia coli</name>
    <dbReference type="NCBI Taxonomy" id="562"/>
    <lineage>
        <taxon>Bacteria</taxon>
        <taxon>Pseudomonadati</taxon>
        <taxon>Pseudomonadota</taxon>
        <taxon>Gammaproteobacteria</taxon>
        <taxon>Enterobacterales</taxon>
        <taxon>Enterobacteriaceae</taxon>
        <taxon>Escherichia</taxon>
    </lineage>
</organism>
<dbReference type="Pfam" id="PF05943">
    <property type="entry name" value="VipB"/>
    <property type="match status" value="1"/>
</dbReference>
<dbReference type="PANTHER" id="PTHR35565">
    <property type="entry name" value="CYTOPLASMIC PROTEIN-RELATED"/>
    <property type="match status" value="1"/>
</dbReference>
<dbReference type="PANTHER" id="PTHR35565:SF1">
    <property type="entry name" value="TYPE VI SECRETION SYSTEM CONTRACTILE SHEATH LARGE SUBUNIT"/>
    <property type="match status" value="1"/>
</dbReference>
<dbReference type="EMBL" id="LR134246">
    <property type="protein sequence ID" value="VED38093.1"/>
    <property type="molecule type" value="Genomic_DNA"/>
</dbReference>
<dbReference type="InterPro" id="IPR044031">
    <property type="entry name" value="TssC1_N"/>
</dbReference>
<feature type="domain" description="TssC1 N-terminal" evidence="1">
    <location>
        <begin position="89"/>
        <end position="199"/>
    </location>
</feature>
<dbReference type="InterPro" id="IPR010269">
    <property type="entry name" value="T6SS_TssC-like"/>
</dbReference>
<reference evidence="2 3" key="1">
    <citation type="submission" date="2018-12" db="EMBL/GenBank/DDBJ databases">
        <authorList>
            <consortium name="Pathogen Informatics"/>
        </authorList>
    </citation>
    <scope>NUCLEOTIDE SEQUENCE [LARGE SCALE GENOMIC DNA]</scope>
    <source>
        <strain evidence="2 3">NCTC9702</strain>
    </source>
</reference>
<gene>
    <name evidence="2" type="ORF">NCTC9702_05445</name>
</gene>